<feature type="compositionally biased region" description="Basic and acidic residues" evidence="1">
    <location>
        <begin position="218"/>
        <end position="230"/>
    </location>
</feature>
<reference evidence="3 4" key="1">
    <citation type="submission" date="2019-04" db="EMBL/GenBank/DDBJ databases">
        <title>Draft genome sequences for three unisolated Alnus-infective Frankia Sp+ strains, AgTrS, AiOr and AvVan, the first sequenced Frankia strains able to sporulate in-planta.</title>
        <authorList>
            <person name="Bethencourt L."/>
            <person name="Vautrin F."/>
            <person name="Taib N."/>
            <person name="Dubost A."/>
            <person name="Castro-Garcia L."/>
            <person name="Imbaud O."/>
            <person name="Abrouk D."/>
            <person name="Fournier P."/>
            <person name="Briolay J."/>
            <person name="Nguyen A."/>
            <person name="Normand P."/>
            <person name="Fernandez M.P."/>
            <person name="Brochier-Armanet C."/>
            <person name="Herrera-Belaroussi A."/>
        </authorList>
    </citation>
    <scope>NUCLEOTIDE SEQUENCE [LARGE SCALE GENOMIC DNA]</scope>
    <source>
        <strain evidence="3 4">AvVan</strain>
    </source>
</reference>
<protein>
    <recommendedName>
        <fullName evidence="5">DUF2567 domain-containing protein</fullName>
    </recommendedName>
</protein>
<feature type="region of interest" description="Disordered" evidence="1">
    <location>
        <begin position="193"/>
        <end position="254"/>
    </location>
</feature>
<name>A0A4S5ESZ9_9ACTN</name>
<dbReference type="Proteomes" id="UP000305282">
    <property type="component" value="Unassembled WGS sequence"/>
</dbReference>
<keyword evidence="4" id="KW-1185">Reference proteome</keyword>
<feature type="transmembrane region" description="Helical" evidence="2">
    <location>
        <begin position="42"/>
        <end position="66"/>
    </location>
</feature>
<feature type="region of interest" description="Disordered" evidence="1">
    <location>
        <begin position="1"/>
        <end position="32"/>
    </location>
</feature>
<organism evidence="3 4">
    <name type="scientific">Candidatus Frankia alpina</name>
    <dbReference type="NCBI Taxonomy" id="2699483"/>
    <lineage>
        <taxon>Bacteria</taxon>
        <taxon>Bacillati</taxon>
        <taxon>Actinomycetota</taxon>
        <taxon>Actinomycetes</taxon>
        <taxon>Frankiales</taxon>
        <taxon>Frankiaceae</taxon>
        <taxon>Frankia</taxon>
    </lineage>
</organism>
<keyword evidence="2" id="KW-1133">Transmembrane helix</keyword>
<dbReference type="OrthoDB" id="3217333at2"/>
<evidence type="ECO:0000313" key="3">
    <source>
        <dbReference type="EMBL" id="THJ75597.1"/>
    </source>
</evidence>
<sequence length="254" mass="26235">MTERSSDFRGVPTDRPGVETSPDSPSPARSRRLVPLGVRPDLLAGLICAVAMAVVGFPLGLLWAAVAPHLDITGALHGNESAFAVQSDIDARFAMICAIAGLVGGLLAFWRARDAGFPVPLGLAAGGTGGALIAGWIGHLRRSPDLLHSLPPNASPVLVDLVDLRVRAHGLYLVMPVVALGAFAIGLWATSRPSRRPRADGSQPPDPFAGPDGAEPGPEGKVKASDELRSPADATGLQTWPASGSRPDGPRAPD</sequence>
<dbReference type="EMBL" id="SSXH01000062">
    <property type="protein sequence ID" value="THJ75597.1"/>
    <property type="molecule type" value="Genomic_DNA"/>
</dbReference>
<dbReference type="RefSeq" id="WP_136447067.1">
    <property type="nucleotide sequence ID" value="NZ_SSXH01000062.1"/>
</dbReference>
<feature type="transmembrane region" description="Helical" evidence="2">
    <location>
        <begin position="117"/>
        <end position="137"/>
    </location>
</feature>
<gene>
    <name evidence="3" type="ORF">E7Y31_04535</name>
</gene>
<feature type="transmembrane region" description="Helical" evidence="2">
    <location>
        <begin position="170"/>
        <end position="189"/>
    </location>
</feature>
<evidence type="ECO:0000313" key="4">
    <source>
        <dbReference type="Proteomes" id="UP000305282"/>
    </source>
</evidence>
<keyword evidence="2" id="KW-0812">Transmembrane</keyword>
<comment type="caution">
    <text evidence="3">The sequence shown here is derived from an EMBL/GenBank/DDBJ whole genome shotgun (WGS) entry which is preliminary data.</text>
</comment>
<feature type="transmembrane region" description="Helical" evidence="2">
    <location>
        <begin position="91"/>
        <end position="110"/>
    </location>
</feature>
<evidence type="ECO:0008006" key="5">
    <source>
        <dbReference type="Google" id="ProtNLM"/>
    </source>
</evidence>
<accession>A0A4S5ESZ9</accession>
<keyword evidence="2" id="KW-0472">Membrane</keyword>
<evidence type="ECO:0000256" key="2">
    <source>
        <dbReference type="SAM" id="Phobius"/>
    </source>
</evidence>
<dbReference type="AlphaFoldDB" id="A0A4S5ESZ9"/>
<evidence type="ECO:0000256" key="1">
    <source>
        <dbReference type="SAM" id="MobiDB-lite"/>
    </source>
</evidence>
<proteinExistence type="predicted"/>